<protein>
    <recommendedName>
        <fullName evidence="3">DUF4190 domain-containing protein</fullName>
    </recommendedName>
</protein>
<feature type="transmembrane region" description="Helical" evidence="1">
    <location>
        <begin position="28"/>
        <end position="45"/>
    </location>
</feature>
<dbReference type="AlphaFoldDB" id="A0AAU8A851"/>
<evidence type="ECO:0008006" key="3">
    <source>
        <dbReference type="Google" id="ProtNLM"/>
    </source>
</evidence>
<keyword evidence="1" id="KW-0472">Membrane</keyword>
<organism evidence="2">
    <name type="scientific">Christensenella massiliensis</name>
    <dbReference type="NCBI Taxonomy" id="1805714"/>
    <lineage>
        <taxon>Bacteria</taxon>
        <taxon>Bacillati</taxon>
        <taxon>Bacillota</taxon>
        <taxon>Clostridia</taxon>
        <taxon>Christensenellales</taxon>
        <taxon>Christensenellaceae</taxon>
        <taxon>Christensenella</taxon>
    </lineage>
</organism>
<name>A0AAU8A851_9FIRM</name>
<keyword evidence="1" id="KW-1133">Transmembrane helix</keyword>
<accession>A0AAU8A851</accession>
<reference evidence="2" key="1">
    <citation type="submission" date="2023-02" db="EMBL/GenBank/DDBJ databases">
        <title>Gut commensal Christensenella minuta modulates host metabolism via a new class of secondary bile acids.</title>
        <authorList>
            <person name="Liu C."/>
        </authorList>
    </citation>
    <scope>NUCLEOTIDE SEQUENCE</scope>
    <source>
        <strain evidence="2">CA70</strain>
    </source>
</reference>
<dbReference type="EMBL" id="CP117826">
    <property type="protein sequence ID" value="XCC62288.1"/>
    <property type="molecule type" value="Genomic_DNA"/>
</dbReference>
<proteinExistence type="predicted"/>
<sequence length="88" mass="9369">MQTKGMKIWSGINVALGVLAYTVLLDGIWFWAGFICAAAAIILGNKGRRSPEKGKRICSVTGIVLAVGAAVCYLALMLLHGYSMPDIL</sequence>
<evidence type="ECO:0000256" key="1">
    <source>
        <dbReference type="SAM" id="Phobius"/>
    </source>
</evidence>
<gene>
    <name evidence="2" type="ORF">PUP29_12280</name>
</gene>
<evidence type="ECO:0000313" key="2">
    <source>
        <dbReference type="EMBL" id="XCC62288.1"/>
    </source>
</evidence>
<feature type="transmembrane region" description="Helical" evidence="1">
    <location>
        <begin position="57"/>
        <end position="79"/>
    </location>
</feature>
<keyword evidence="1" id="KW-0812">Transmembrane</keyword>
<dbReference type="RefSeq" id="WP_079545396.1">
    <property type="nucleotide sequence ID" value="NZ_CP117826.1"/>
</dbReference>